<dbReference type="InterPro" id="IPR013525">
    <property type="entry name" value="ABC2_TM"/>
</dbReference>
<accession>A0A2T5JD32</accession>
<evidence type="ECO:0000256" key="3">
    <source>
        <dbReference type="ARBA" id="ARBA00022692"/>
    </source>
</evidence>
<feature type="transmembrane region" description="Helical" evidence="6">
    <location>
        <begin position="343"/>
        <end position="363"/>
    </location>
</feature>
<evidence type="ECO:0000256" key="6">
    <source>
        <dbReference type="SAM" id="Phobius"/>
    </source>
</evidence>
<evidence type="ECO:0000256" key="4">
    <source>
        <dbReference type="ARBA" id="ARBA00022989"/>
    </source>
</evidence>
<dbReference type="GO" id="GO:0140359">
    <property type="term" value="F:ABC-type transporter activity"/>
    <property type="evidence" value="ECO:0007669"/>
    <property type="project" value="InterPro"/>
</dbReference>
<feature type="transmembrane region" description="Helical" evidence="6">
    <location>
        <begin position="310"/>
        <end position="334"/>
    </location>
</feature>
<name>A0A2T5JD32_9SPHI</name>
<keyword evidence="9" id="KW-1185">Reference proteome</keyword>
<dbReference type="Pfam" id="PF12698">
    <property type="entry name" value="ABC2_membrane_3"/>
    <property type="match status" value="1"/>
</dbReference>
<gene>
    <name evidence="8" type="ORF">C8P68_102506</name>
</gene>
<dbReference type="EMBL" id="QAOQ01000002">
    <property type="protein sequence ID" value="PTQ99678.1"/>
    <property type="molecule type" value="Genomic_DNA"/>
</dbReference>
<evidence type="ECO:0000256" key="1">
    <source>
        <dbReference type="ARBA" id="ARBA00004651"/>
    </source>
</evidence>
<dbReference type="Gene3D" id="3.40.1710.10">
    <property type="entry name" value="abc type-2 transporter like domain"/>
    <property type="match status" value="1"/>
</dbReference>
<feature type="transmembrane region" description="Helical" evidence="6">
    <location>
        <begin position="397"/>
        <end position="419"/>
    </location>
</feature>
<protein>
    <submittedName>
        <fullName evidence="8">ABC-2 type transport system permease protein</fullName>
    </submittedName>
</protein>
<dbReference type="PANTHER" id="PTHR30294:SF38">
    <property type="entry name" value="TRANSPORT PERMEASE PROTEIN"/>
    <property type="match status" value="1"/>
</dbReference>
<reference evidence="8 9" key="1">
    <citation type="submission" date="2018-04" db="EMBL/GenBank/DDBJ databases">
        <title>Genomic Encyclopedia of Archaeal and Bacterial Type Strains, Phase II (KMG-II): from individual species to whole genera.</title>
        <authorList>
            <person name="Goeker M."/>
        </authorList>
    </citation>
    <scope>NUCLEOTIDE SEQUENCE [LARGE SCALE GENOMIC DNA]</scope>
    <source>
        <strain evidence="8 9">DSM 26809</strain>
    </source>
</reference>
<dbReference type="Proteomes" id="UP000244168">
    <property type="component" value="Unassembled WGS sequence"/>
</dbReference>
<evidence type="ECO:0000259" key="7">
    <source>
        <dbReference type="Pfam" id="PF12698"/>
    </source>
</evidence>
<feature type="domain" description="ABC-2 type transporter transmembrane" evidence="7">
    <location>
        <begin position="19"/>
        <end position="415"/>
    </location>
</feature>
<evidence type="ECO:0000313" key="8">
    <source>
        <dbReference type="EMBL" id="PTQ99678.1"/>
    </source>
</evidence>
<organism evidence="8 9">
    <name type="scientific">Mucilaginibacter yixingensis</name>
    <dbReference type="NCBI Taxonomy" id="1295612"/>
    <lineage>
        <taxon>Bacteria</taxon>
        <taxon>Pseudomonadati</taxon>
        <taxon>Bacteroidota</taxon>
        <taxon>Sphingobacteriia</taxon>
        <taxon>Sphingobacteriales</taxon>
        <taxon>Sphingobacteriaceae</taxon>
        <taxon>Mucilaginibacter</taxon>
    </lineage>
</organism>
<feature type="transmembrane region" description="Helical" evidence="6">
    <location>
        <begin position="227"/>
        <end position="247"/>
    </location>
</feature>
<keyword evidence="4 6" id="KW-1133">Transmembrane helix</keyword>
<evidence type="ECO:0000313" key="9">
    <source>
        <dbReference type="Proteomes" id="UP000244168"/>
    </source>
</evidence>
<dbReference type="GO" id="GO:0005886">
    <property type="term" value="C:plasma membrane"/>
    <property type="evidence" value="ECO:0007669"/>
    <property type="project" value="UniProtKB-SubCell"/>
</dbReference>
<dbReference type="OrthoDB" id="266913at2"/>
<dbReference type="RefSeq" id="WP_107827597.1">
    <property type="nucleotide sequence ID" value="NZ_CP160205.1"/>
</dbReference>
<proteinExistence type="predicted"/>
<keyword evidence="5 6" id="KW-0472">Membrane</keyword>
<dbReference type="PANTHER" id="PTHR30294">
    <property type="entry name" value="MEMBRANE COMPONENT OF ABC TRANSPORTER YHHJ-RELATED"/>
    <property type="match status" value="1"/>
</dbReference>
<keyword evidence="3 6" id="KW-0812">Transmembrane</keyword>
<sequence>MYKLRAAIIKDLRVLLRDKIGLAFMFLMPVVLVIVVTNIQSSTFQLLNKNKLTVLLLNRDTGRLSQEFLQTLDKTGLFRIKQLPGKTTDGQLREGLHQKDALLAITIPASFTGDVLYKAQSTAGKAMKSFGLEGDSARHIAGNLPLDVYYQPSLPESYHLSVQGAVRSAVQIVESKETLRQLYLAINDKPLPAKMEDELLQNQTQIRERAVAGGQDVKTPDATQHNVPAWTIFAMFFVIISLAGSIIREKRSGSFVRLKTLPTSYALALFARQLTYLAVTVLQALVVFAIGIWLFPVIGLPGLQVPHDVVGFFVVTLIIGWAAVSYAVCAGVFFNTEEQANSFGAISIVILAAIGGLMVPSFAMPSSFSVALNLSPLHWCLEAYNILFLENGKLPDAVNYLIPLLIMIVVMQAAAFAGLKRKNLI</sequence>
<feature type="transmembrane region" description="Helical" evidence="6">
    <location>
        <begin position="274"/>
        <end position="298"/>
    </location>
</feature>
<keyword evidence="2" id="KW-1003">Cell membrane</keyword>
<comment type="subcellular location">
    <subcellularLocation>
        <location evidence="1">Cell membrane</location>
        <topology evidence="1">Multi-pass membrane protein</topology>
    </subcellularLocation>
</comment>
<evidence type="ECO:0000256" key="2">
    <source>
        <dbReference type="ARBA" id="ARBA00022475"/>
    </source>
</evidence>
<comment type="caution">
    <text evidence="8">The sequence shown here is derived from an EMBL/GenBank/DDBJ whole genome shotgun (WGS) entry which is preliminary data.</text>
</comment>
<dbReference type="AlphaFoldDB" id="A0A2T5JD32"/>
<dbReference type="InterPro" id="IPR051449">
    <property type="entry name" value="ABC-2_transporter_component"/>
</dbReference>
<feature type="transmembrane region" description="Helical" evidence="6">
    <location>
        <begin position="20"/>
        <end position="39"/>
    </location>
</feature>
<evidence type="ECO:0000256" key="5">
    <source>
        <dbReference type="ARBA" id="ARBA00023136"/>
    </source>
</evidence>